<keyword evidence="2" id="KW-0479">Metal-binding</keyword>
<comment type="caution">
    <text evidence="6">The sequence shown here is derived from an EMBL/GenBank/DDBJ whole genome shotgun (WGS) entry which is preliminary data.</text>
</comment>
<keyword evidence="3" id="KW-0862">Zinc</keyword>
<evidence type="ECO:0000256" key="4">
    <source>
        <dbReference type="ARBA" id="ARBA00023239"/>
    </source>
</evidence>
<reference evidence="6" key="1">
    <citation type="submission" date="2023-08" db="EMBL/GenBank/DDBJ databases">
        <title>Black Yeasts Isolated from many extreme environments.</title>
        <authorList>
            <person name="Coleine C."/>
            <person name="Stajich J.E."/>
            <person name="Selbmann L."/>
        </authorList>
    </citation>
    <scope>NUCLEOTIDE SEQUENCE</scope>
    <source>
        <strain evidence="6">CCFEE 5810</strain>
    </source>
</reference>
<comment type="similarity">
    <text evidence="1">Belongs to the Gfa family.</text>
</comment>
<organism evidence="6 7">
    <name type="scientific">Elasticomyces elasticus</name>
    <dbReference type="NCBI Taxonomy" id="574655"/>
    <lineage>
        <taxon>Eukaryota</taxon>
        <taxon>Fungi</taxon>
        <taxon>Dikarya</taxon>
        <taxon>Ascomycota</taxon>
        <taxon>Pezizomycotina</taxon>
        <taxon>Dothideomycetes</taxon>
        <taxon>Dothideomycetidae</taxon>
        <taxon>Mycosphaerellales</taxon>
        <taxon>Teratosphaeriaceae</taxon>
        <taxon>Elasticomyces</taxon>
    </lineage>
</organism>
<gene>
    <name evidence="6" type="ORF">LTR97_004800</name>
</gene>
<dbReference type="Proteomes" id="UP001310594">
    <property type="component" value="Unassembled WGS sequence"/>
</dbReference>
<dbReference type="InterPro" id="IPR011057">
    <property type="entry name" value="Mss4-like_sf"/>
</dbReference>
<dbReference type="Pfam" id="PF04828">
    <property type="entry name" value="GFA"/>
    <property type="match status" value="1"/>
</dbReference>
<dbReference type="AlphaFoldDB" id="A0AAN8A3K0"/>
<accession>A0AAN8A3K0</accession>
<feature type="domain" description="CENP-V/GFA" evidence="5">
    <location>
        <begin position="6"/>
        <end position="126"/>
    </location>
</feature>
<evidence type="ECO:0000256" key="1">
    <source>
        <dbReference type="ARBA" id="ARBA00005495"/>
    </source>
</evidence>
<sequence>MSTEKATAACFCGACRYEFPISGVIATFVCSCDDCHKVSASAFAHNFILKTSDMNWLSGEDKLTRWSQKATIDSGNYMENVFCSICGTILSRQSSGFDGLSFPRVGPVEDIKLQSTVLAPQVEQYTPKRLAWFHGVEGVPKSDGMYPFGS</sequence>
<dbReference type="PROSITE" id="PS51257">
    <property type="entry name" value="PROKAR_LIPOPROTEIN"/>
    <property type="match status" value="1"/>
</dbReference>
<keyword evidence="4" id="KW-0456">Lyase</keyword>
<dbReference type="PANTHER" id="PTHR33337:SF8">
    <property type="entry name" value="CENP-V_GFA DOMAIN-CONTAINING PROTEIN"/>
    <property type="match status" value="1"/>
</dbReference>
<name>A0AAN8A3K0_9PEZI</name>
<evidence type="ECO:0000256" key="2">
    <source>
        <dbReference type="ARBA" id="ARBA00022723"/>
    </source>
</evidence>
<evidence type="ECO:0000313" key="7">
    <source>
        <dbReference type="Proteomes" id="UP001310594"/>
    </source>
</evidence>
<dbReference type="SUPFAM" id="SSF51316">
    <property type="entry name" value="Mss4-like"/>
    <property type="match status" value="1"/>
</dbReference>
<evidence type="ECO:0000259" key="5">
    <source>
        <dbReference type="PROSITE" id="PS51891"/>
    </source>
</evidence>
<dbReference type="InterPro" id="IPR006913">
    <property type="entry name" value="CENP-V/GFA"/>
</dbReference>
<proteinExistence type="inferred from homology"/>
<dbReference type="EMBL" id="JAVRQU010000006">
    <property type="protein sequence ID" value="KAK5701982.1"/>
    <property type="molecule type" value="Genomic_DNA"/>
</dbReference>
<dbReference type="PANTHER" id="PTHR33337">
    <property type="entry name" value="GFA DOMAIN-CONTAINING PROTEIN"/>
    <property type="match status" value="1"/>
</dbReference>
<evidence type="ECO:0000313" key="6">
    <source>
        <dbReference type="EMBL" id="KAK5701982.1"/>
    </source>
</evidence>
<evidence type="ECO:0000256" key="3">
    <source>
        <dbReference type="ARBA" id="ARBA00022833"/>
    </source>
</evidence>
<dbReference type="GO" id="GO:0016846">
    <property type="term" value="F:carbon-sulfur lyase activity"/>
    <property type="evidence" value="ECO:0007669"/>
    <property type="project" value="InterPro"/>
</dbReference>
<protein>
    <recommendedName>
        <fullName evidence="5">CENP-V/GFA domain-containing protein</fullName>
    </recommendedName>
</protein>
<dbReference type="GO" id="GO:0046872">
    <property type="term" value="F:metal ion binding"/>
    <property type="evidence" value="ECO:0007669"/>
    <property type="project" value="UniProtKB-KW"/>
</dbReference>
<dbReference type="Gene3D" id="3.90.1590.10">
    <property type="entry name" value="glutathione-dependent formaldehyde- activating enzyme (gfa)"/>
    <property type="match status" value="1"/>
</dbReference>
<dbReference type="PROSITE" id="PS51891">
    <property type="entry name" value="CENP_V_GFA"/>
    <property type="match status" value="1"/>
</dbReference>